<dbReference type="InterPro" id="IPR036812">
    <property type="entry name" value="NAD(P)_OxRdtase_dom_sf"/>
</dbReference>
<reference evidence="1 2" key="1">
    <citation type="submission" date="2015-09" db="EMBL/GenBank/DDBJ databases">
        <title>Draft Genome Sequence of Bradyrhizobium manausense Strain BR 3351T, a Novel Symbiotic Nitrogen-Fixing Alphaproteobacterium Isolated from Brazilian Amazon Rain Forest.</title>
        <authorList>
            <person name="De Araujo J.L."/>
            <person name="Zilli J.E."/>
        </authorList>
    </citation>
    <scope>NUCLEOTIDE SEQUENCE [LARGE SCALE GENOMIC DNA]</scope>
    <source>
        <strain evidence="1 2">BR3351</strain>
    </source>
</reference>
<proteinExistence type="predicted"/>
<dbReference type="AlphaFoldDB" id="A0A0R3E5G1"/>
<dbReference type="STRING" id="989370.AOQ71_02255"/>
<protein>
    <submittedName>
        <fullName evidence="1">Uncharacterized protein</fullName>
    </submittedName>
</protein>
<accession>A0A0R3E5G1</accession>
<evidence type="ECO:0000313" key="2">
    <source>
        <dbReference type="Proteomes" id="UP000051936"/>
    </source>
</evidence>
<dbReference type="Proteomes" id="UP000051936">
    <property type="component" value="Unassembled WGS sequence"/>
</dbReference>
<name>A0A0R3E5G1_9BRAD</name>
<evidence type="ECO:0000313" key="1">
    <source>
        <dbReference type="EMBL" id="KRQ17377.1"/>
    </source>
</evidence>
<keyword evidence="2" id="KW-1185">Reference proteome</keyword>
<organism evidence="1 2">
    <name type="scientific">Bradyrhizobium manausense</name>
    <dbReference type="NCBI Taxonomy" id="989370"/>
    <lineage>
        <taxon>Bacteria</taxon>
        <taxon>Pseudomonadati</taxon>
        <taxon>Pseudomonadota</taxon>
        <taxon>Alphaproteobacteria</taxon>
        <taxon>Hyphomicrobiales</taxon>
        <taxon>Nitrobacteraceae</taxon>
        <taxon>Bradyrhizobium</taxon>
    </lineage>
</organism>
<comment type="caution">
    <text evidence="1">The sequence shown here is derived from an EMBL/GenBank/DDBJ whole genome shotgun (WGS) entry which is preliminary data.</text>
</comment>
<dbReference type="EMBL" id="LJYG01000014">
    <property type="protein sequence ID" value="KRQ17377.1"/>
    <property type="molecule type" value="Genomic_DNA"/>
</dbReference>
<gene>
    <name evidence="1" type="ORF">AOQ71_02255</name>
</gene>
<sequence length="156" mass="17270">MVIEELQRIQKDGLAGVVSIAGSIDSISAGFSTSTLFQGAQFEDTPFLQNLRKLLQENRARQPYFAVTHSVFEPSAWSNVDMLLRNSGRRFGLEGQPSEILIRYALANNPTGTVLLSMFARAHILENCTRAAEQIDPAIVQRLDKLIAQQALPVNK</sequence>
<dbReference type="SUPFAM" id="SSF51430">
    <property type="entry name" value="NAD(P)-linked oxidoreductase"/>
    <property type="match status" value="1"/>
</dbReference>